<dbReference type="EMBL" id="JBHTKH010000025">
    <property type="protein sequence ID" value="MFD1056734.1"/>
    <property type="molecule type" value="Genomic_DNA"/>
</dbReference>
<keyword evidence="2 5" id="KW-0808">Transferase</keyword>
<keyword evidence="6" id="KW-1185">Reference proteome</keyword>
<comment type="similarity">
    <text evidence="1">Belongs to the carbohydrate kinase PfkB family.</text>
</comment>
<comment type="caution">
    <text evidence="5">The sequence shown here is derived from an EMBL/GenBank/DDBJ whole genome shotgun (WGS) entry which is preliminary data.</text>
</comment>
<dbReference type="InterPro" id="IPR002173">
    <property type="entry name" value="Carboh/pur_kinase_PfkB_CS"/>
</dbReference>
<dbReference type="GO" id="GO:0016301">
    <property type="term" value="F:kinase activity"/>
    <property type="evidence" value="ECO:0007669"/>
    <property type="project" value="UniProtKB-KW"/>
</dbReference>
<dbReference type="EC" id="2.7.1.-" evidence="5"/>
<reference evidence="6" key="1">
    <citation type="journal article" date="2019" name="Int. J. Syst. Evol. Microbiol.">
        <title>The Global Catalogue of Microorganisms (GCM) 10K type strain sequencing project: providing services to taxonomists for standard genome sequencing and annotation.</title>
        <authorList>
            <consortium name="The Broad Institute Genomics Platform"/>
            <consortium name="The Broad Institute Genome Sequencing Center for Infectious Disease"/>
            <person name="Wu L."/>
            <person name="Ma J."/>
        </authorList>
    </citation>
    <scope>NUCLEOTIDE SEQUENCE [LARGE SCALE GENOMIC DNA]</scope>
    <source>
        <strain evidence="6">CCUG 57508</strain>
    </source>
</reference>
<evidence type="ECO:0000256" key="3">
    <source>
        <dbReference type="ARBA" id="ARBA00022777"/>
    </source>
</evidence>
<keyword evidence="3 5" id="KW-0418">Kinase</keyword>
<dbReference type="Gene3D" id="3.40.1190.20">
    <property type="match status" value="1"/>
</dbReference>
<evidence type="ECO:0000313" key="6">
    <source>
        <dbReference type="Proteomes" id="UP001597046"/>
    </source>
</evidence>
<protein>
    <submittedName>
        <fullName evidence="5">Carbohydrate kinase family protein</fullName>
        <ecNumber evidence="5">2.7.1.-</ecNumber>
    </submittedName>
</protein>
<evidence type="ECO:0000256" key="2">
    <source>
        <dbReference type="ARBA" id="ARBA00022679"/>
    </source>
</evidence>
<dbReference type="PANTHER" id="PTHR43085">
    <property type="entry name" value="HEXOKINASE FAMILY MEMBER"/>
    <property type="match status" value="1"/>
</dbReference>
<organism evidence="5 6">
    <name type="scientific">Terrabacter terrigena</name>
    <dbReference type="NCBI Taxonomy" id="574718"/>
    <lineage>
        <taxon>Bacteria</taxon>
        <taxon>Bacillati</taxon>
        <taxon>Actinomycetota</taxon>
        <taxon>Actinomycetes</taxon>
        <taxon>Micrococcales</taxon>
        <taxon>Intrasporangiaceae</taxon>
        <taxon>Terrabacter</taxon>
    </lineage>
</organism>
<dbReference type="InterPro" id="IPR011611">
    <property type="entry name" value="PfkB_dom"/>
</dbReference>
<dbReference type="RefSeq" id="WP_386054842.1">
    <property type="nucleotide sequence ID" value="NZ_JBHTKH010000025.1"/>
</dbReference>
<evidence type="ECO:0000256" key="1">
    <source>
        <dbReference type="ARBA" id="ARBA00010688"/>
    </source>
</evidence>
<dbReference type="PROSITE" id="PS00584">
    <property type="entry name" value="PFKB_KINASES_2"/>
    <property type="match status" value="1"/>
</dbReference>
<accession>A0ABW3N4Y5</accession>
<feature type="domain" description="Carbohydrate kinase PfkB" evidence="4">
    <location>
        <begin position="25"/>
        <end position="308"/>
    </location>
</feature>
<evidence type="ECO:0000259" key="4">
    <source>
        <dbReference type="Pfam" id="PF00294"/>
    </source>
</evidence>
<gene>
    <name evidence="5" type="ORF">ACFQ2V_20700</name>
</gene>
<dbReference type="InterPro" id="IPR029056">
    <property type="entry name" value="Ribokinase-like"/>
</dbReference>
<dbReference type="InterPro" id="IPR050306">
    <property type="entry name" value="PfkB_Carbo_kinase"/>
</dbReference>
<sequence length="329" mass="34144">MSDNLGDDMSENVSKTVGEGSNDVMTDVLVVGGAGVDTIVRVDDLPVPFADSHVVPRIDTVVGHTGSGVALGCHRLGLATCFVDVIGDDHEGAMLRDRFTAEGLRFEHVLHQSGTRRAVNLVDAAGRRMSFYDPRHPYDLAPDPSLWRGPLEGARHVHASIMPWTVGALADAAGAGATTSTDLHDWDGHNPHHRPFAYAADLVFVSGSRLGSAEDDVVADVLDRGRARLVVVMDGAKGSRVTVREGGSFAVAAVDIPGRPAVDSNGAGDAYVSAFLHRWLGGGDARAAARAGSVAGAWACGTAGTHSSLIDGAELGRQLATAYGGAGRA</sequence>
<evidence type="ECO:0000313" key="5">
    <source>
        <dbReference type="EMBL" id="MFD1056734.1"/>
    </source>
</evidence>
<proteinExistence type="inferred from homology"/>
<dbReference type="Pfam" id="PF00294">
    <property type="entry name" value="PfkB"/>
    <property type="match status" value="1"/>
</dbReference>
<dbReference type="SUPFAM" id="SSF53613">
    <property type="entry name" value="Ribokinase-like"/>
    <property type="match status" value="1"/>
</dbReference>
<dbReference type="PANTHER" id="PTHR43085:SF57">
    <property type="entry name" value="CARBOHYDRATE KINASE PFKB DOMAIN-CONTAINING PROTEIN"/>
    <property type="match status" value="1"/>
</dbReference>
<dbReference type="Proteomes" id="UP001597046">
    <property type="component" value="Unassembled WGS sequence"/>
</dbReference>
<name>A0ABW3N4Y5_9MICO</name>